<name>M5U9Q8_9BACT</name>
<evidence type="ECO:0000313" key="5">
    <source>
        <dbReference type="EMBL" id="EMI52718.1"/>
    </source>
</evidence>
<feature type="domain" description="DUF1592" evidence="3">
    <location>
        <begin position="375"/>
        <end position="496"/>
    </location>
</feature>
<dbReference type="AlphaFoldDB" id="M5U9Q8"/>
<proteinExistence type="predicted"/>
<dbReference type="PATRIC" id="fig|1263870.3.peg.6161"/>
<dbReference type="EMBL" id="ANOH01000407">
    <property type="protein sequence ID" value="EMI52718.1"/>
    <property type="molecule type" value="Genomic_DNA"/>
</dbReference>
<protein>
    <submittedName>
        <fullName evidence="5">Protein containing DUF1592</fullName>
    </submittedName>
</protein>
<organism evidence="5 6">
    <name type="scientific">Rhodopirellula sallentina SM41</name>
    <dbReference type="NCBI Taxonomy" id="1263870"/>
    <lineage>
        <taxon>Bacteria</taxon>
        <taxon>Pseudomonadati</taxon>
        <taxon>Planctomycetota</taxon>
        <taxon>Planctomycetia</taxon>
        <taxon>Pirellulales</taxon>
        <taxon>Pirellulaceae</taxon>
        <taxon>Rhodopirellula</taxon>
    </lineage>
</organism>
<dbReference type="InterPro" id="IPR013042">
    <property type="entry name" value="DUF1592"/>
</dbReference>
<feature type="domain" description="DUF1587" evidence="2">
    <location>
        <begin position="110"/>
        <end position="172"/>
    </location>
</feature>
<dbReference type="Pfam" id="PF07635">
    <property type="entry name" value="PSCyt1"/>
    <property type="match status" value="1"/>
</dbReference>
<feature type="region of interest" description="Disordered" evidence="1">
    <location>
        <begin position="174"/>
        <end position="196"/>
    </location>
</feature>
<dbReference type="OrthoDB" id="175242at2"/>
<evidence type="ECO:0000256" key="1">
    <source>
        <dbReference type="SAM" id="MobiDB-lite"/>
    </source>
</evidence>
<dbReference type="Pfam" id="PF07626">
    <property type="entry name" value="PSD3"/>
    <property type="match status" value="1"/>
</dbReference>
<dbReference type="InterPro" id="IPR013036">
    <property type="entry name" value="DUF1587"/>
</dbReference>
<gene>
    <name evidence="5" type="ORF">RSSM_05809</name>
</gene>
<evidence type="ECO:0000259" key="3">
    <source>
        <dbReference type="Pfam" id="PF07631"/>
    </source>
</evidence>
<dbReference type="Proteomes" id="UP000011885">
    <property type="component" value="Unassembled WGS sequence"/>
</dbReference>
<evidence type="ECO:0000259" key="4">
    <source>
        <dbReference type="Pfam" id="PF07635"/>
    </source>
</evidence>
<keyword evidence="6" id="KW-1185">Reference proteome</keyword>
<dbReference type="InterPro" id="IPR011429">
    <property type="entry name" value="Cyt_c_Planctomycete-type"/>
</dbReference>
<evidence type="ECO:0000259" key="2">
    <source>
        <dbReference type="Pfam" id="PF07626"/>
    </source>
</evidence>
<comment type="caution">
    <text evidence="5">The sequence shown here is derived from an EMBL/GenBank/DDBJ whole genome shotgun (WGS) entry which is preliminary data.</text>
</comment>
<dbReference type="RefSeq" id="WP_008686970.1">
    <property type="nucleotide sequence ID" value="NZ_ANOH01000407.1"/>
</dbReference>
<reference evidence="5 6" key="1">
    <citation type="journal article" date="2013" name="Mar. Genomics">
        <title>Expression of sulfatases in Rhodopirellula baltica and the diversity of sulfatases in the genus Rhodopirellula.</title>
        <authorList>
            <person name="Wegner C.E."/>
            <person name="Richter-Heitmann T."/>
            <person name="Klindworth A."/>
            <person name="Klockow C."/>
            <person name="Richter M."/>
            <person name="Achstetter T."/>
            <person name="Glockner F.O."/>
            <person name="Harder J."/>
        </authorList>
    </citation>
    <scope>NUCLEOTIDE SEQUENCE [LARGE SCALE GENOMIC DNA]</scope>
    <source>
        <strain evidence="5 6">SM41</strain>
    </source>
</reference>
<evidence type="ECO:0000313" key="6">
    <source>
        <dbReference type="Proteomes" id="UP000011885"/>
    </source>
</evidence>
<dbReference type="Pfam" id="PF07631">
    <property type="entry name" value="PSD4"/>
    <property type="match status" value="1"/>
</dbReference>
<feature type="domain" description="Cytochrome C Planctomycete-type" evidence="4">
    <location>
        <begin position="27"/>
        <end position="74"/>
    </location>
</feature>
<accession>M5U9Q8</accession>
<sequence>MIFLAGNAWSLDQATGGNAQSFLQKHCIRCHGPDREEGGLRIDRLRWDLNHLSSVDELQNILDEIVVDSMPPEGEPRPPENELKEVSELLVEHIAAAKAGHSSGGGRPVRRLTRVEYVNTLYDLLGGRVAIDDLPQDGNIGSFDTEATDLYTTDMHIEQSLTVARDAARRFIASRNSKPGRRTLKTTPTPPTKKGSYQIRANDVPPAGYQIARLVCWQKNPNPSEPSFIGPRRTPTVEITGTPESPQQIDRKFFKSTTQAWAPHPNVFVKEIEAFQVVNPQPFEFFESVRTRYGDRVPDAVARQLIADFVELMNRGRRVDKSFVRDLVANFRLGRQQGETFWEAMVEPMALSMCSIEAMFHFETRGGPKSSQYVSPVEMVNRVAFFLWRSAPDEELIRLAQSGKWYDPKIRLRQFRRMVEHEKFDRFLRDFTVQWLELDRQDEIAVDERIFRDFNSNAKESIKEETIQFVSHLVRENLPLRNLIDSDFMLVNNLMA</sequence>